<keyword evidence="6" id="KW-0812">Transmembrane</keyword>
<evidence type="ECO:0000259" key="7">
    <source>
        <dbReference type="Pfam" id="PF00675"/>
    </source>
</evidence>
<evidence type="ECO:0000259" key="8">
    <source>
        <dbReference type="Pfam" id="PF05193"/>
    </source>
</evidence>
<feature type="domain" description="Peptidase M16 N-terminal" evidence="7">
    <location>
        <begin position="78"/>
        <end position="223"/>
    </location>
</feature>
<evidence type="ECO:0000256" key="3">
    <source>
        <dbReference type="ARBA" id="ARBA00023049"/>
    </source>
</evidence>
<evidence type="ECO:0000256" key="5">
    <source>
        <dbReference type="SAM" id="MobiDB-lite"/>
    </source>
</evidence>
<evidence type="ECO:0000313" key="10">
    <source>
        <dbReference type="Proteomes" id="UP000266273"/>
    </source>
</evidence>
<evidence type="ECO:0000256" key="6">
    <source>
        <dbReference type="SAM" id="Phobius"/>
    </source>
</evidence>
<keyword evidence="6" id="KW-1133">Transmembrane helix</keyword>
<dbReference type="SUPFAM" id="SSF63411">
    <property type="entry name" value="LuxS/MPP-like metallohydrolase"/>
    <property type="match status" value="2"/>
</dbReference>
<dbReference type="Pfam" id="PF00675">
    <property type="entry name" value="Peptidase_M16"/>
    <property type="match status" value="1"/>
</dbReference>
<dbReference type="PANTHER" id="PTHR11851">
    <property type="entry name" value="METALLOPROTEASE"/>
    <property type="match status" value="1"/>
</dbReference>
<keyword evidence="3" id="KW-0482">Metalloprotease</keyword>
<comment type="cofactor">
    <cofactor evidence="1">
        <name>Zn(2+)</name>
        <dbReference type="ChEBI" id="CHEBI:29105"/>
    </cofactor>
</comment>
<dbReference type="Proteomes" id="UP000266273">
    <property type="component" value="Unassembled WGS sequence"/>
</dbReference>
<proteinExistence type="inferred from homology"/>
<dbReference type="Pfam" id="PF05193">
    <property type="entry name" value="Peptidase_M16_C"/>
    <property type="match status" value="1"/>
</dbReference>
<dbReference type="PANTHER" id="PTHR11851:SF49">
    <property type="entry name" value="MITOCHONDRIAL-PROCESSING PEPTIDASE SUBUNIT ALPHA"/>
    <property type="match status" value="1"/>
</dbReference>
<evidence type="ECO:0000256" key="2">
    <source>
        <dbReference type="ARBA" id="ARBA00007261"/>
    </source>
</evidence>
<gene>
    <name evidence="9" type="ORF">BXY53_2461</name>
</gene>
<accession>A0A397PFZ5</accession>
<feature type="compositionally biased region" description="Low complexity" evidence="5">
    <location>
        <begin position="491"/>
        <end position="504"/>
    </location>
</feature>
<comment type="similarity">
    <text evidence="2 4">Belongs to the peptidase M16 family.</text>
</comment>
<keyword evidence="3" id="KW-0378">Hydrolase</keyword>
<feature type="domain" description="Peptidase M16 C-terminal" evidence="8">
    <location>
        <begin position="231"/>
        <end position="413"/>
    </location>
</feature>
<dbReference type="InterPro" id="IPR011765">
    <property type="entry name" value="Pept_M16_N"/>
</dbReference>
<dbReference type="InterPro" id="IPR001431">
    <property type="entry name" value="Pept_M16_Zn_BS"/>
</dbReference>
<dbReference type="GO" id="GO:0004222">
    <property type="term" value="F:metalloendopeptidase activity"/>
    <property type="evidence" value="ECO:0007669"/>
    <property type="project" value="InterPro"/>
</dbReference>
<dbReference type="Gene3D" id="3.30.830.10">
    <property type="entry name" value="Metalloenzyme, LuxS/M16 peptidase-like"/>
    <property type="match status" value="2"/>
</dbReference>
<evidence type="ECO:0000256" key="1">
    <source>
        <dbReference type="ARBA" id="ARBA00001947"/>
    </source>
</evidence>
<dbReference type="EMBL" id="QXDF01000003">
    <property type="protein sequence ID" value="RIA47383.1"/>
    <property type="molecule type" value="Genomic_DNA"/>
</dbReference>
<dbReference type="PROSITE" id="PS00143">
    <property type="entry name" value="INSULINASE"/>
    <property type="match status" value="1"/>
</dbReference>
<feature type="transmembrane region" description="Helical" evidence="6">
    <location>
        <begin position="21"/>
        <end position="43"/>
    </location>
</feature>
<dbReference type="RefSeq" id="WP_245410463.1">
    <property type="nucleotide sequence ID" value="NZ_QXDF01000003.1"/>
</dbReference>
<organism evidence="9 10">
    <name type="scientific">Dichotomicrobium thermohalophilum</name>
    <dbReference type="NCBI Taxonomy" id="933063"/>
    <lineage>
        <taxon>Bacteria</taxon>
        <taxon>Pseudomonadati</taxon>
        <taxon>Pseudomonadota</taxon>
        <taxon>Alphaproteobacteria</taxon>
        <taxon>Hyphomicrobiales</taxon>
        <taxon>Hyphomicrobiaceae</taxon>
        <taxon>Dichotomicrobium</taxon>
    </lineage>
</organism>
<comment type="caution">
    <text evidence="9">The sequence shown here is derived from an EMBL/GenBank/DDBJ whole genome shotgun (WGS) entry which is preliminary data.</text>
</comment>
<protein>
    <submittedName>
        <fullName evidence="9">Zinc protease</fullName>
    </submittedName>
</protein>
<keyword evidence="9" id="KW-0645">Protease</keyword>
<evidence type="ECO:0000256" key="4">
    <source>
        <dbReference type="RuleBase" id="RU004447"/>
    </source>
</evidence>
<dbReference type="InterPro" id="IPR007863">
    <property type="entry name" value="Peptidase_M16_C"/>
</dbReference>
<reference evidence="9 10" key="1">
    <citation type="submission" date="2018-08" db="EMBL/GenBank/DDBJ databases">
        <title>Genomic Encyclopedia of Archaeal and Bacterial Type Strains, Phase II (KMG-II): from individual species to whole genera.</title>
        <authorList>
            <person name="Goeker M."/>
        </authorList>
    </citation>
    <scope>NUCLEOTIDE SEQUENCE [LARGE SCALE GENOMIC DNA]</scope>
    <source>
        <strain evidence="9 10">DSM 5002</strain>
    </source>
</reference>
<dbReference type="GO" id="GO:0006508">
    <property type="term" value="P:proteolysis"/>
    <property type="evidence" value="ECO:0007669"/>
    <property type="project" value="UniProtKB-KW"/>
</dbReference>
<feature type="region of interest" description="Disordered" evidence="5">
    <location>
        <begin position="481"/>
        <end position="504"/>
    </location>
</feature>
<dbReference type="InterPro" id="IPR011249">
    <property type="entry name" value="Metalloenz_LuxS/M16"/>
</dbReference>
<dbReference type="InterPro" id="IPR050361">
    <property type="entry name" value="MPP/UQCRC_Complex"/>
</dbReference>
<name>A0A397PFZ5_9HYPH</name>
<sequence>MDRTGSRMPRAFAARATRNSLLDRIGVSGFATLIAMGIAIMTISNAHAEDQPGASALELAGSAPQVASYTLDNGMNVVVIPDNRAPVVTHMVWYKVGAADEPPGHSGIAHFLEHLMFKGTEKLDPGEFSKMVARWGGQDNAFTSQDVTAYFQRIPKDRLGDVMKMEADRMVNLRLAEENVVTERDVILEERRMRVDNDPANILMEQAKAALYLAHPYGTPIIGWDTEIRQLDRRDALSFYERFYAPNNAVLVVSGDVAPEEVLELARKHYGDIARRDEVSRGSRPAEPEPRAPREVMLKDPRAAKPTLYRYYLAPSYAQDEGLEAEALELLMRIVGENPTGRLYQELVVKQKLATTAGGWFSGITRDYGSLGIYAVATPQTDIVDVEAALDRVISDVAENGVTEDELERARRAAIAELVYDYDSQTSMARIYGYALATGRSVEDIAKHPQRLAQVTMEDVAAAAEKYLQAERSVTAKLIPDPQAVAEDRQQTAQPPAGPTTTIQ</sequence>
<dbReference type="AlphaFoldDB" id="A0A397PFZ5"/>
<keyword evidence="6" id="KW-0472">Membrane</keyword>
<dbReference type="GO" id="GO:0046872">
    <property type="term" value="F:metal ion binding"/>
    <property type="evidence" value="ECO:0007669"/>
    <property type="project" value="InterPro"/>
</dbReference>
<evidence type="ECO:0000313" key="9">
    <source>
        <dbReference type="EMBL" id="RIA47383.1"/>
    </source>
</evidence>
<keyword evidence="10" id="KW-1185">Reference proteome</keyword>